<feature type="region of interest" description="Disordered" evidence="1">
    <location>
        <begin position="1"/>
        <end position="41"/>
    </location>
</feature>
<evidence type="ECO:0000313" key="3">
    <source>
        <dbReference type="Proteomes" id="UP001152795"/>
    </source>
</evidence>
<proteinExistence type="predicted"/>
<reference evidence="2" key="1">
    <citation type="submission" date="2020-04" db="EMBL/GenBank/DDBJ databases">
        <authorList>
            <person name="Alioto T."/>
            <person name="Alioto T."/>
            <person name="Gomez Garrido J."/>
        </authorList>
    </citation>
    <scope>NUCLEOTIDE SEQUENCE</scope>
    <source>
        <strain evidence="2">A484AB</strain>
    </source>
</reference>
<feature type="non-terminal residue" evidence="2">
    <location>
        <position position="73"/>
    </location>
</feature>
<comment type="caution">
    <text evidence="2">The sequence shown here is derived from an EMBL/GenBank/DDBJ whole genome shotgun (WGS) entry which is preliminary data.</text>
</comment>
<dbReference type="Proteomes" id="UP001152795">
    <property type="component" value="Unassembled WGS sequence"/>
</dbReference>
<feature type="non-terminal residue" evidence="2">
    <location>
        <position position="1"/>
    </location>
</feature>
<gene>
    <name evidence="2" type="ORF">PACLA_8A047501</name>
</gene>
<evidence type="ECO:0000256" key="1">
    <source>
        <dbReference type="SAM" id="MobiDB-lite"/>
    </source>
</evidence>
<accession>A0A6S7LTU9</accession>
<dbReference type="AlphaFoldDB" id="A0A6S7LTU9"/>
<keyword evidence="3" id="KW-1185">Reference proteome</keyword>
<name>A0A6S7LTU9_PARCT</name>
<organism evidence="2 3">
    <name type="scientific">Paramuricea clavata</name>
    <name type="common">Red gorgonian</name>
    <name type="synonym">Violescent sea-whip</name>
    <dbReference type="NCBI Taxonomy" id="317549"/>
    <lineage>
        <taxon>Eukaryota</taxon>
        <taxon>Metazoa</taxon>
        <taxon>Cnidaria</taxon>
        <taxon>Anthozoa</taxon>
        <taxon>Octocorallia</taxon>
        <taxon>Malacalcyonacea</taxon>
        <taxon>Plexauridae</taxon>
        <taxon>Paramuricea</taxon>
    </lineage>
</organism>
<protein>
    <submittedName>
        <fullName evidence="2">Uncharacterized protein</fullName>
    </submittedName>
</protein>
<sequence length="73" mass="8337">SEKDEFRCGMTLASMSPEHSEDEQTAIRDDSSSSDPEEAGQVARKIIKVKRLSCRSDRFTKILDALNREHLRK</sequence>
<dbReference type="EMBL" id="CACRXK020033073">
    <property type="protein sequence ID" value="CAB4043753.1"/>
    <property type="molecule type" value="Genomic_DNA"/>
</dbReference>
<evidence type="ECO:0000313" key="2">
    <source>
        <dbReference type="EMBL" id="CAB4043753.1"/>
    </source>
</evidence>